<dbReference type="InterPro" id="IPR003776">
    <property type="entry name" value="YcaO-like_dom"/>
</dbReference>
<dbReference type="STRING" id="84698.SAMN04488528_100158"/>
<reference evidence="2 3" key="1">
    <citation type="submission" date="2016-10" db="EMBL/GenBank/DDBJ databases">
        <authorList>
            <person name="de Groot N.N."/>
        </authorList>
    </citation>
    <scope>NUCLEOTIDE SEQUENCE [LARGE SCALE GENOMIC DNA]</scope>
    <source>
        <strain evidence="2 3">DSM 12271</strain>
    </source>
</reference>
<dbReference type="Proteomes" id="UP000198619">
    <property type="component" value="Unassembled WGS sequence"/>
</dbReference>
<keyword evidence="3" id="KW-1185">Reference proteome</keyword>
<dbReference type="InterPro" id="IPR027624">
    <property type="entry name" value="TOMM_cyclo_SagD"/>
</dbReference>
<gene>
    <name evidence="2" type="ORF">SAMN04488528_100158</name>
</gene>
<dbReference type="Gene3D" id="3.30.160.660">
    <property type="match status" value="1"/>
</dbReference>
<dbReference type="EMBL" id="FOKI01000001">
    <property type="protein sequence ID" value="SFA69703.1"/>
    <property type="molecule type" value="Genomic_DNA"/>
</dbReference>
<dbReference type="NCBIfam" id="TIGR03604">
    <property type="entry name" value="TOMM_cyclo_SagD"/>
    <property type="match status" value="1"/>
</dbReference>
<dbReference type="PANTHER" id="PTHR37809:SF1">
    <property type="entry name" value="RIBOSOMAL PROTEIN S12 METHYLTHIOTRANSFERASE ACCESSORY FACTOR YCAO"/>
    <property type="match status" value="1"/>
</dbReference>
<evidence type="ECO:0000313" key="2">
    <source>
        <dbReference type="EMBL" id="SFA69703.1"/>
    </source>
</evidence>
<dbReference type="RefSeq" id="WP_090037522.1">
    <property type="nucleotide sequence ID" value="NZ_FOKI01000001.1"/>
</dbReference>
<dbReference type="AlphaFoldDB" id="A0A1I0V0Q0"/>
<dbReference type="PANTHER" id="PTHR37809">
    <property type="entry name" value="RIBOSOMAL PROTEIN S12 METHYLTHIOTRANSFERASE ACCESSORY FACTOR YCAO"/>
    <property type="match status" value="1"/>
</dbReference>
<dbReference type="OrthoDB" id="305162at2"/>
<protein>
    <submittedName>
        <fullName evidence="2">Thiazole/oxazole-forming peptide maturase, SagD family component</fullName>
    </submittedName>
</protein>
<evidence type="ECO:0000259" key="1">
    <source>
        <dbReference type="PROSITE" id="PS51664"/>
    </source>
</evidence>
<name>A0A1I0V0Q0_9CLOT</name>
<dbReference type="Pfam" id="PF02624">
    <property type="entry name" value="YcaO"/>
    <property type="match status" value="1"/>
</dbReference>
<evidence type="ECO:0000313" key="3">
    <source>
        <dbReference type="Proteomes" id="UP000198619"/>
    </source>
</evidence>
<proteinExistence type="predicted"/>
<dbReference type="Gene3D" id="3.30.1330.230">
    <property type="match status" value="1"/>
</dbReference>
<dbReference type="Gene3D" id="3.30.40.250">
    <property type="match status" value="1"/>
</dbReference>
<organism evidence="2 3">
    <name type="scientific">Clostridium frigidicarnis</name>
    <dbReference type="NCBI Taxonomy" id="84698"/>
    <lineage>
        <taxon>Bacteria</taxon>
        <taxon>Bacillati</taxon>
        <taxon>Bacillota</taxon>
        <taxon>Clostridia</taxon>
        <taxon>Eubacteriales</taxon>
        <taxon>Clostridiaceae</taxon>
        <taxon>Clostridium</taxon>
    </lineage>
</organism>
<feature type="domain" description="YcaO" evidence="1">
    <location>
        <begin position="69"/>
        <end position="452"/>
    </location>
</feature>
<sequence length="452" mass="52347">MLKFYPSYNKVLKEFNDVAGTQTGIITSMVVPLVNYEGEPTLKSMTGTMPDYHKQILTGGQSIQYHIIGYGSHYEEAFIKYIGESIERYSTLVGSELVKDKLVYASYNEISKTGKTMPVKYMNVFTKGQIEKIKEMRIILCDKEITDNDVIAWIQCPSLFNPKEDIWVPAQMLFIGYENNTLRGEQRYIPAFSTGTASHKSLNKALLNALIEYVQIDAFMINWYTKRKCKRVNIDDKRVKEIIKQHELDENCEYEIIPMELTLPDLDLPSFAVYLRRKDNKAPYMLLGIQGDMDPIHGMVRGIMEAVPIAQSTFYNTIFHREAIEEVMSPNAKFIDLDKNVLFYAMPYKQEEKDKLLEDLIEGEINLSEINNYADYDVDMQIKHLIKELSKVSEYAVYMDLTPPEAREKGWYVMRLLVPEILEMCIPDFPFANHPRMIKYGGVKNEYPHPMP</sequence>
<dbReference type="PROSITE" id="PS51664">
    <property type="entry name" value="YCAO"/>
    <property type="match status" value="1"/>
</dbReference>
<accession>A0A1I0V0Q0</accession>